<evidence type="ECO:0000313" key="4">
    <source>
        <dbReference type="Proteomes" id="UP000034913"/>
    </source>
</evidence>
<reference evidence="3 4" key="1">
    <citation type="journal article" date="2015" name="Nature">
        <title>rRNA introns, odd ribosomes, and small enigmatic genomes across a large radiation of phyla.</title>
        <authorList>
            <person name="Brown C.T."/>
            <person name="Hug L.A."/>
            <person name="Thomas B.C."/>
            <person name="Sharon I."/>
            <person name="Castelle C.J."/>
            <person name="Singh A."/>
            <person name="Wilkins M.J."/>
            <person name="Williams K.H."/>
            <person name="Banfield J.F."/>
        </authorList>
    </citation>
    <scope>NUCLEOTIDE SEQUENCE [LARGE SCALE GENOMIC DNA]</scope>
</reference>
<evidence type="ECO:0008006" key="5">
    <source>
        <dbReference type="Google" id="ProtNLM"/>
    </source>
</evidence>
<evidence type="ECO:0000256" key="2">
    <source>
        <dbReference type="SAM" id="SignalP"/>
    </source>
</evidence>
<dbReference type="PATRIC" id="fig|1620414.3.peg.747"/>
<dbReference type="PROSITE" id="PS51257">
    <property type="entry name" value="PROKAR_LIPOPROTEIN"/>
    <property type="match status" value="1"/>
</dbReference>
<evidence type="ECO:0000256" key="1">
    <source>
        <dbReference type="ARBA" id="ARBA00022801"/>
    </source>
</evidence>
<comment type="caution">
    <text evidence="3">The sequence shown here is derived from an EMBL/GenBank/DDBJ whole genome shotgun (WGS) entry which is preliminary data.</text>
</comment>
<dbReference type="GO" id="GO:0016787">
    <property type="term" value="F:hydrolase activity"/>
    <property type="evidence" value="ECO:0007669"/>
    <property type="project" value="UniProtKB-KW"/>
</dbReference>
<feature type="chain" id="PRO_5002540644" description="Sortase" evidence="2">
    <location>
        <begin position="22"/>
        <end position="231"/>
    </location>
</feature>
<dbReference type="Pfam" id="PF04203">
    <property type="entry name" value="Sortase"/>
    <property type="match status" value="1"/>
</dbReference>
<dbReference type="AlphaFoldDB" id="A0A0G1X4T0"/>
<gene>
    <name evidence="3" type="ORF">VF00_C0017G0004</name>
</gene>
<dbReference type="InterPro" id="IPR005754">
    <property type="entry name" value="Sortase"/>
</dbReference>
<dbReference type="Gene3D" id="2.40.260.10">
    <property type="entry name" value="Sortase"/>
    <property type="match status" value="1"/>
</dbReference>
<dbReference type="SUPFAM" id="SSF63817">
    <property type="entry name" value="Sortase"/>
    <property type="match status" value="1"/>
</dbReference>
<dbReference type="EMBL" id="LCRB01000017">
    <property type="protein sequence ID" value="KKW26128.1"/>
    <property type="molecule type" value="Genomic_DNA"/>
</dbReference>
<protein>
    <recommendedName>
        <fullName evidence="5">Sortase</fullName>
    </recommendedName>
</protein>
<name>A0A0G1X4T0_UNCK3</name>
<dbReference type="Proteomes" id="UP000034913">
    <property type="component" value="Unassembled WGS sequence"/>
</dbReference>
<evidence type="ECO:0000313" key="3">
    <source>
        <dbReference type="EMBL" id="KKW26128.1"/>
    </source>
</evidence>
<feature type="signal peptide" evidence="2">
    <location>
        <begin position="1"/>
        <end position="21"/>
    </location>
</feature>
<accession>A0A0G1X4T0</accession>
<dbReference type="NCBIfam" id="TIGR01076">
    <property type="entry name" value="sortase_fam"/>
    <property type="match status" value="1"/>
</dbReference>
<dbReference type="InterPro" id="IPR023365">
    <property type="entry name" value="Sortase_dom-sf"/>
</dbReference>
<proteinExistence type="predicted"/>
<organism evidence="3 4">
    <name type="scientific">candidate division Kazan bacterium GW2011_GWB1_52_7</name>
    <dbReference type="NCBI Taxonomy" id="1620414"/>
    <lineage>
        <taxon>Bacteria</taxon>
        <taxon>Bacteria division Kazan-3B-28</taxon>
    </lineage>
</organism>
<keyword evidence="1" id="KW-0378">Hydrolase</keyword>
<sequence>MRKSAIVLPLLLILAASLACARADVPAQISVPESPTATPFLPETAVPTEAPLVVSTNEPTTEPTPTATPVPTFFLREEVMSGRVVLEIPEIGVESGLRMAEEAVAPDGTTYLTKPSEHPLWVPGWGAEIGNVGVALIYGHRQWGPVGKVFTALNKLEPGDIIRFRYRGEVIEFAVTETVVVEPEQLWPLFFLRDDAALAEGKIQVALWTCTPWGTDWQRLVVFAELVRGGE</sequence>
<keyword evidence="2" id="KW-0732">Signal</keyword>